<dbReference type="OrthoDB" id="9809438at2"/>
<evidence type="ECO:0000256" key="3">
    <source>
        <dbReference type="ARBA" id="ARBA00017473"/>
    </source>
</evidence>
<evidence type="ECO:0000313" key="13">
    <source>
        <dbReference type="Proteomes" id="UP000190541"/>
    </source>
</evidence>
<dbReference type="InterPro" id="IPR004424">
    <property type="entry name" value="IspE"/>
</dbReference>
<dbReference type="InterPro" id="IPR036554">
    <property type="entry name" value="GHMP_kinase_C_sf"/>
</dbReference>
<feature type="active site" evidence="9">
    <location>
        <position position="8"/>
    </location>
</feature>
<keyword evidence="13" id="KW-1185">Reference proteome</keyword>
<comment type="function">
    <text evidence="9">Catalyzes the phosphorylation of the position 2 hydroxy group of 4-diphosphocytidyl-2C-methyl-D-erythritol.</text>
</comment>
<dbReference type="HAMAP" id="MF_00061">
    <property type="entry name" value="IspE"/>
    <property type="match status" value="1"/>
</dbReference>
<comment type="similarity">
    <text evidence="1 9">Belongs to the GHMP kinase family. IspE subfamily.</text>
</comment>
<evidence type="ECO:0000256" key="6">
    <source>
        <dbReference type="ARBA" id="ARBA00022777"/>
    </source>
</evidence>
<proteinExistence type="inferred from homology"/>
<dbReference type="EMBL" id="FUYS01000015">
    <property type="protein sequence ID" value="SKB94820.1"/>
    <property type="molecule type" value="Genomic_DNA"/>
</dbReference>
<dbReference type="Pfam" id="PF00288">
    <property type="entry name" value="GHMP_kinases_N"/>
    <property type="match status" value="1"/>
</dbReference>
<dbReference type="STRING" id="623280.SAMN05660226_03963"/>
<dbReference type="SUPFAM" id="SSF54211">
    <property type="entry name" value="Ribosomal protein S5 domain 2-like"/>
    <property type="match status" value="1"/>
</dbReference>
<reference evidence="12 13" key="1">
    <citation type="submission" date="2017-02" db="EMBL/GenBank/DDBJ databases">
        <authorList>
            <person name="Peterson S.W."/>
        </authorList>
    </citation>
    <scope>NUCLEOTIDE SEQUENCE [LARGE SCALE GENOMIC DNA]</scope>
    <source>
        <strain evidence="12 13">DSM 22899</strain>
    </source>
</reference>
<dbReference type="GO" id="GO:0005524">
    <property type="term" value="F:ATP binding"/>
    <property type="evidence" value="ECO:0007669"/>
    <property type="project" value="UniProtKB-UniRule"/>
</dbReference>
<dbReference type="RefSeq" id="WP_079718568.1">
    <property type="nucleotide sequence ID" value="NZ_FUYS01000015.1"/>
</dbReference>
<dbReference type="GO" id="GO:0016114">
    <property type="term" value="P:terpenoid biosynthetic process"/>
    <property type="evidence" value="ECO:0007669"/>
    <property type="project" value="UniProtKB-UniRule"/>
</dbReference>
<dbReference type="SUPFAM" id="SSF55060">
    <property type="entry name" value="GHMP Kinase, C-terminal domain"/>
    <property type="match status" value="1"/>
</dbReference>
<name>A0A1T5FF68_9SPHI</name>
<dbReference type="PANTHER" id="PTHR43527:SF2">
    <property type="entry name" value="4-DIPHOSPHOCYTIDYL-2-C-METHYL-D-ERYTHRITOL KINASE, CHLOROPLASTIC"/>
    <property type="match status" value="1"/>
</dbReference>
<dbReference type="InterPro" id="IPR006204">
    <property type="entry name" value="GHMP_kinase_N_dom"/>
</dbReference>
<feature type="binding site" evidence="9">
    <location>
        <begin position="90"/>
        <end position="100"/>
    </location>
    <ligand>
        <name>ATP</name>
        <dbReference type="ChEBI" id="CHEBI:30616"/>
    </ligand>
</feature>
<dbReference type="Proteomes" id="UP000190541">
    <property type="component" value="Unassembled WGS sequence"/>
</dbReference>
<evidence type="ECO:0000256" key="5">
    <source>
        <dbReference type="ARBA" id="ARBA00022741"/>
    </source>
</evidence>
<dbReference type="GO" id="GO:0050515">
    <property type="term" value="F:4-(cytidine 5'-diphospho)-2-C-methyl-D-erythritol kinase activity"/>
    <property type="evidence" value="ECO:0007669"/>
    <property type="project" value="UniProtKB-UniRule"/>
</dbReference>
<keyword evidence="4 9" id="KW-0808">Transferase</keyword>
<keyword evidence="7 9" id="KW-0067">ATP-binding</keyword>
<dbReference type="UniPathway" id="UPA00056">
    <property type="reaction ID" value="UER00094"/>
</dbReference>
<sequence length="272" mass="29435">MVTFANAKINIGLQVLNRRDDGYHNLETVFYPLKIYDVLEVVEAAETRFVPSGLPIPGDSHDNLCLKTYHLLRAAYDLPPVTIYLHKTIPIGAGLGGGSADAAFLLKLLNSTFGLGLEEPQLITYARQLGADCAFFIRNTPVLATGIGDVFEDVNVDLSAYQLVLVKPNVHVSTGEAYGTVIPNPEGKQLASAITRPVETWRDTIANDFEPGIFAAHPEIRALKMLLYEKGAVFAAMSGSGSAVYGLFNESVRLQELSSSCDVLYVDLSKAG</sequence>
<evidence type="ECO:0000256" key="4">
    <source>
        <dbReference type="ARBA" id="ARBA00022679"/>
    </source>
</evidence>
<dbReference type="InterPro" id="IPR020568">
    <property type="entry name" value="Ribosomal_Su5_D2-typ_SF"/>
</dbReference>
<gene>
    <name evidence="9" type="primary">ispE</name>
    <name evidence="12" type="ORF">SAMN05660226_03963</name>
</gene>
<dbReference type="Pfam" id="PF08544">
    <property type="entry name" value="GHMP_kinases_C"/>
    <property type="match status" value="1"/>
</dbReference>
<evidence type="ECO:0000256" key="1">
    <source>
        <dbReference type="ARBA" id="ARBA00009684"/>
    </source>
</evidence>
<keyword evidence="9" id="KW-0414">Isoprene biosynthesis</keyword>
<evidence type="ECO:0000256" key="8">
    <source>
        <dbReference type="ARBA" id="ARBA00032554"/>
    </source>
</evidence>
<dbReference type="PIRSF" id="PIRSF010376">
    <property type="entry name" value="IspE"/>
    <property type="match status" value="1"/>
</dbReference>
<feature type="active site" evidence="9">
    <location>
        <position position="132"/>
    </location>
</feature>
<feature type="domain" description="GHMP kinase C-terminal" evidence="11">
    <location>
        <begin position="204"/>
        <end position="252"/>
    </location>
</feature>
<dbReference type="InterPro" id="IPR013750">
    <property type="entry name" value="GHMP_kinase_C_dom"/>
</dbReference>
<keyword evidence="5 9" id="KW-0547">Nucleotide-binding</keyword>
<accession>A0A1T5FF68</accession>
<dbReference type="AlphaFoldDB" id="A0A1T5FF68"/>
<dbReference type="InterPro" id="IPR014721">
    <property type="entry name" value="Ribsml_uS5_D2-typ_fold_subgr"/>
</dbReference>
<keyword evidence="6 9" id="KW-0418">Kinase</keyword>
<evidence type="ECO:0000313" key="12">
    <source>
        <dbReference type="EMBL" id="SKB94820.1"/>
    </source>
</evidence>
<evidence type="ECO:0000256" key="7">
    <source>
        <dbReference type="ARBA" id="ARBA00022840"/>
    </source>
</evidence>
<evidence type="ECO:0000256" key="2">
    <source>
        <dbReference type="ARBA" id="ARBA00012052"/>
    </source>
</evidence>
<dbReference type="PANTHER" id="PTHR43527">
    <property type="entry name" value="4-DIPHOSPHOCYTIDYL-2-C-METHYL-D-ERYTHRITOL KINASE, CHLOROPLASTIC"/>
    <property type="match status" value="1"/>
</dbReference>
<dbReference type="GO" id="GO:0019288">
    <property type="term" value="P:isopentenyl diphosphate biosynthetic process, methylerythritol 4-phosphate pathway"/>
    <property type="evidence" value="ECO:0007669"/>
    <property type="project" value="UniProtKB-UniRule"/>
</dbReference>
<dbReference type="EC" id="2.7.1.148" evidence="2 9"/>
<evidence type="ECO:0000259" key="10">
    <source>
        <dbReference type="Pfam" id="PF00288"/>
    </source>
</evidence>
<dbReference type="Gene3D" id="3.30.230.10">
    <property type="match status" value="1"/>
</dbReference>
<protein>
    <recommendedName>
        <fullName evidence="3 9">4-diphosphocytidyl-2-C-methyl-D-erythritol kinase</fullName>
        <shortName evidence="9">CMK</shortName>
        <ecNumber evidence="2 9">2.7.1.148</ecNumber>
    </recommendedName>
    <alternativeName>
        <fullName evidence="8 9">4-(cytidine-5'-diphospho)-2-C-methyl-D-erythritol kinase</fullName>
    </alternativeName>
</protein>
<evidence type="ECO:0000256" key="9">
    <source>
        <dbReference type="HAMAP-Rule" id="MF_00061"/>
    </source>
</evidence>
<comment type="pathway">
    <text evidence="9">Isoprenoid biosynthesis; isopentenyl diphosphate biosynthesis via DXP pathway; isopentenyl diphosphate from 1-deoxy-D-xylulose 5-phosphate: step 3/6.</text>
</comment>
<feature type="domain" description="GHMP kinase N-terminal" evidence="10">
    <location>
        <begin position="63"/>
        <end position="137"/>
    </location>
</feature>
<evidence type="ECO:0000259" key="11">
    <source>
        <dbReference type="Pfam" id="PF08544"/>
    </source>
</evidence>
<comment type="catalytic activity">
    <reaction evidence="9">
        <text>4-CDP-2-C-methyl-D-erythritol + ATP = 4-CDP-2-C-methyl-D-erythritol 2-phosphate + ADP + H(+)</text>
        <dbReference type="Rhea" id="RHEA:18437"/>
        <dbReference type="ChEBI" id="CHEBI:15378"/>
        <dbReference type="ChEBI" id="CHEBI:30616"/>
        <dbReference type="ChEBI" id="CHEBI:57823"/>
        <dbReference type="ChEBI" id="CHEBI:57919"/>
        <dbReference type="ChEBI" id="CHEBI:456216"/>
        <dbReference type="EC" id="2.7.1.148"/>
    </reaction>
</comment>
<dbReference type="Gene3D" id="3.30.70.890">
    <property type="entry name" value="GHMP kinase, C-terminal domain"/>
    <property type="match status" value="1"/>
</dbReference>
<organism evidence="12 13">
    <name type="scientific">Parapedobacter luteus</name>
    <dbReference type="NCBI Taxonomy" id="623280"/>
    <lineage>
        <taxon>Bacteria</taxon>
        <taxon>Pseudomonadati</taxon>
        <taxon>Bacteroidota</taxon>
        <taxon>Sphingobacteriia</taxon>
        <taxon>Sphingobacteriales</taxon>
        <taxon>Sphingobacteriaceae</taxon>
        <taxon>Parapedobacter</taxon>
    </lineage>
</organism>
<dbReference type="NCBIfam" id="TIGR00154">
    <property type="entry name" value="ispE"/>
    <property type="match status" value="1"/>
</dbReference>